<name>A0ABY4N7B5_9MICO</name>
<organism evidence="2 3">
    <name type="scientific">Brachybacterium kimchii</name>
    <dbReference type="NCBI Taxonomy" id="2942909"/>
    <lineage>
        <taxon>Bacteria</taxon>
        <taxon>Bacillati</taxon>
        <taxon>Actinomycetota</taxon>
        <taxon>Actinomycetes</taxon>
        <taxon>Micrococcales</taxon>
        <taxon>Dermabacteraceae</taxon>
        <taxon>Brachybacterium</taxon>
    </lineage>
</organism>
<evidence type="ECO:0000313" key="3">
    <source>
        <dbReference type="Proteomes" id="UP001055868"/>
    </source>
</evidence>
<evidence type="ECO:0000259" key="1">
    <source>
        <dbReference type="Pfam" id="PF12728"/>
    </source>
</evidence>
<accession>A0ABY4N7B5</accession>
<gene>
    <name evidence="2" type="ORF">M4486_03665</name>
</gene>
<protein>
    <submittedName>
        <fullName evidence="2">Helix-turn-helix domain-containing protein</fullName>
    </submittedName>
</protein>
<dbReference type="Proteomes" id="UP001055868">
    <property type="component" value="Chromosome"/>
</dbReference>
<evidence type="ECO:0000313" key="2">
    <source>
        <dbReference type="EMBL" id="UQN30450.1"/>
    </source>
</evidence>
<dbReference type="RefSeq" id="WP_249479770.1">
    <property type="nucleotide sequence ID" value="NZ_CP097218.1"/>
</dbReference>
<feature type="domain" description="Helix-turn-helix" evidence="1">
    <location>
        <begin position="16"/>
        <end position="66"/>
    </location>
</feature>
<keyword evidence="3" id="KW-1185">Reference proteome</keyword>
<dbReference type="SUPFAM" id="SSF46955">
    <property type="entry name" value="Putative DNA-binding domain"/>
    <property type="match status" value="1"/>
</dbReference>
<dbReference type="Pfam" id="PF12728">
    <property type="entry name" value="HTH_17"/>
    <property type="match status" value="1"/>
</dbReference>
<dbReference type="InterPro" id="IPR009061">
    <property type="entry name" value="DNA-bd_dom_put_sf"/>
</dbReference>
<dbReference type="EMBL" id="CP097218">
    <property type="protein sequence ID" value="UQN30450.1"/>
    <property type="molecule type" value="Genomic_DNA"/>
</dbReference>
<dbReference type="InterPro" id="IPR041657">
    <property type="entry name" value="HTH_17"/>
</dbReference>
<reference evidence="2" key="1">
    <citation type="submission" date="2022-05" db="EMBL/GenBank/DDBJ databases">
        <title>Genomic analysis of Brachybacterium sp. CBA3104.</title>
        <authorList>
            <person name="Roh S.W."/>
            <person name="Kim Y.B."/>
            <person name="Kim Y."/>
        </authorList>
    </citation>
    <scope>NUCLEOTIDE SEQUENCE</scope>
    <source>
        <strain evidence="2">CBA3104</strain>
    </source>
</reference>
<proteinExistence type="predicted"/>
<sequence>MARKAQPQDIVTVDGLLTAKEVADALGLSTGTLANWRSLELGPKYVKVGGRVRYRITSLNLWVAEQERKVAS</sequence>